<dbReference type="RefSeq" id="WP_277577623.1">
    <property type="nucleotide sequence ID" value="NZ_JANRMI010000002.1"/>
</dbReference>
<sequence>MRQIKYLAHPLLVLAALMSFSMAAHAQKIKVRKIQGNKAIVEFTGTLTPGTTYELISPDEFGEESSANNRKYLVGLSFNLGNVKSDAANSVNVTQIDLSTRFGWNFGTFELGPVFSYNSTIASATATTFKIGAFGDYNMISNIPGEAFLYGLGVIGDFGQHDPGSTTVVDDFKYDLFEVFVGPFVKWFPTGGPYGFRLDAGYIYQRQSSTTLGTTTVSGFSSSLGIFAYF</sequence>
<proteinExistence type="predicted"/>
<evidence type="ECO:0000256" key="1">
    <source>
        <dbReference type="SAM" id="SignalP"/>
    </source>
</evidence>
<evidence type="ECO:0008006" key="4">
    <source>
        <dbReference type="Google" id="ProtNLM"/>
    </source>
</evidence>
<gene>
    <name evidence="2" type="ORF">NWE73_07205</name>
</gene>
<accession>A0ABT6DH14</accession>
<protein>
    <recommendedName>
        <fullName evidence="4">Outer membrane protein beta-barrel domain-containing protein</fullName>
    </recommendedName>
</protein>
<name>A0ABT6DH14_9BACT</name>
<dbReference type="EMBL" id="JANRMI010000002">
    <property type="protein sequence ID" value="MDG0816145.1"/>
    <property type="molecule type" value="Genomic_DNA"/>
</dbReference>
<evidence type="ECO:0000313" key="2">
    <source>
        <dbReference type="EMBL" id="MDG0816145.1"/>
    </source>
</evidence>
<organism evidence="2 3">
    <name type="scientific">Bdellovibrio svalbardensis</name>
    <dbReference type="NCBI Taxonomy" id="2972972"/>
    <lineage>
        <taxon>Bacteria</taxon>
        <taxon>Pseudomonadati</taxon>
        <taxon>Bdellovibrionota</taxon>
        <taxon>Bdellovibrionia</taxon>
        <taxon>Bdellovibrionales</taxon>
        <taxon>Pseudobdellovibrionaceae</taxon>
        <taxon>Bdellovibrio</taxon>
    </lineage>
</organism>
<evidence type="ECO:0000313" key="3">
    <source>
        <dbReference type="Proteomes" id="UP001152321"/>
    </source>
</evidence>
<comment type="caution">
    <text evidence="2">The sequence shown here is derived from an EMBL/GenBank/DDBJ whole genome shotgun (WGS) entry which is preliminary data.</text>
</comment>
<feature type="signal peptide" evidence="1">
    <location>
        <begin position="1"/>
        <end position="26"/>
    </location>
</feature>
<dbReference type="Proteomes" id="UP001152321">
    <property type="component" value="Unassembled WGS sequence"/>
</dbReference>
<keyword evidence="1" id="KW-0732">Signal</keyword>
<reference evidence="2" key="1">
    <citation type="submission" date="2022-08" db="EMBL/GenBank/DDBJ databases">
        <title>Novel Bdellovibrio Species Isolated from Svalbard: Designation Bdellovibrio svalbardensis.</title>
        <authorList>
            <person name="Mitchell R.J."/>
            <person name="Choi S.Y."/>
        </authorList>
    </citation>
    <scope>NUCLEOTIDE SEQUENCE</scope>
    <source>
        <strain evidence="2">PAP01</strain>
    </source>
</reference>
<feature type="chain" id="PRO_5045526611" description="Outer membrane protein beta-barrel domain-containing protein" evidence="1">
    <location>
        <begin position="27"/>
        <end position="230"/>
    </location>
</feature>
<keyword evidence="3" id="KW-1185">Reference proteome</keyword>